<protein>
    <submittedName>
        <fullName evidence="1">Uncharacterized protein</fullName>
    </submittedName>
</protein>
<gene>
    <name evidence="1" type="ORF">CBE74_10530</name>
</gene>
<evidence type="ECO:0000313" key="2">
    <source>
        <dbReference type="Proteomes" id="UP000195652"/>
    </source>
</evidence>
<reference evidence="1 2" key="2">
    <citation type="journal article" date="2020" name="Antonie Van Leeuwenhoek">
        <title>Phylogenomic characterisation of a novel corynebacterial species pathogenic to animals.</title>
        <authorList>
            <person name="Moller J."/>
            <person name="Musella L."/>
            <person name="Melnikov V."/>
            <person name="Geissdorfer W."/>
            <person name="Burkovski A."/>
            <person name="Sangal V."/>
        </authorList>
    </citation>
    <scope>NUCLEOTIDE SEQUENCE [LARGE SCALE GENOMIC DNA]</scope>
    <source>
        <strain evidence="1 2">PO100/5</strain>
    </source>
</reference>
<reference evidence="1 2" key="4">
    <citation type="journal article" date="2020" name="PLoS ONE">
        <title>Taxonomic classification of strain PO100/5 shows a broader geographic distribution and genetic markers of the recently described Corynebacterium silvaticum.</title>
        <authorList>
            <person name="Viana M.V.C."/>
            <person name="Profeta R."/>
            <person name="da Silva A.L."/>
            <person name="Hurtado R."/>
            <person name="Cerqueira J.C."/>
            <person name="Ribeiro B.F.S."/>
            <person name="Almeida M.O."/>
            <person name="Morais-Rodrigues F."/>
            <person name="Soares S.C."/>
            <person name="Oliveira M."/>
            <person name="Tavares L."/>
            <person name="Figueiredo H."/>
            <person name="Wattam A.R."/>
            <person name="Barh D."/>
            <person name="Ghosh P."/>
            <person name="Silva A."/>
            <person name="Azevedo V."/>
        </authorList>
    </citation>
    <scope>NUCLEOTIDE SEQUENCE [LARGE SCALE GENOMIC DNA]</scope>
    <source>
        <strain evidence="1 2">PO100/5</strain>
    </source>
</reference>
<organism evidence="1 2">
    <name type="scientific">Corynebacterium silvaticum</name>
    <dbReference type="NCBI Taxonomy" id="2320431"/>
    <lineage>
        <taxon>Bacteria</taxon>
        <taxon>Bacillati</taxon>
        <taxon>Actinomycetota</taxon>
        <taxon>Actinomycetes</taxon>
        <taxon>Mycobacteriales</taxon>
        <taxon>Corynebacteriaceae</taxon>
        <taxon>Corynebacterium</taxon>
    </lineage>
</organism>
<proteinExistence type="predicted"/>
<dbReference type="EMBL" id="CP021417">
    <property type="protein sequence ID" value="WCV10618.1"/>
    <property type="molecule type" value="Genomic_DNA"/>
</dbReference>
<keyword evidence="2" id="KW-1185">Reference proteome</keyword>
<name>A0ACD4PZM9_9CORY</name>
<reference evidence="1 2" key="1">
    <citation type="journal article" date="2014" name="BMC Vet. Res.">
        <title>First report of Corynebacterium pseudotuberculosis from caseous lymphadenitis lesions in Black Alentejano pig (Sus scrofa domesticus).</title>
        <authorList>
            <person name="Oliveira M."/>
            <person name="Barroco C."/>
            <person name="Mottola C."/>
            <person name="Santos R."/>
            <person name="Lemsaddek A."/>
            <person name="Tavares L."/>
            <person name="Semedo-Lemsaddek T."/>
        </authorList>
    </citation>
    <scope>NUCLEOTIDE SEQUENCE [LARGE SCALE GENOMIC DNA]</scope>
    <source>
        <strain evidence="1 2">PO100/5</strain>
    </source>
</reference>
<sequence length="138" mass="15306">MKIRDLRQSIVIIVLFAAMWIVPVAVEKLAEPEYFAPVQGGKVTLEAGESRVELRVSDGFNQVISSRDSRASLVKGDSRLSFHLASGAENQERSIERALVLVKRQYGPAKWREDIRVAGVVNDSGTRHDLVGKSCEIE</sequence>
<accession>A0ACD4PZM9</accession>
<reference evidence="1 2" key="3">
    <citation type="journal article" date="2020" name="Int. J. Syst. Evol. Microbiol.">
        <title>Corynebacterium silvaticum sp. nov., a unique group of NTTB corynebacteria in wild boar and roe deer.</title>
        <authorList>
            <person name="Dangel A."/>
            <person name="Berger A."/>
            <person name="Rau J."/>
            <person name="Eisenberg T."/>
            <person name="Kampfer P."/>
            <person name="Margos G."/>
            <person name="Contzen M."/>
            <person name="Busse H.J."/>
            <person name="Konrad R."/>
            <person name="Peters M."/>
            <person name="Sting R."/>
            <person name="Sing A."/>
        </authorList>
    </citation>
    <scope>NUCLEOTIDE SEQUENCE [LARGE SCALE GENOMIC DNA]</scope>
    <source>
        <strain evidence="1 2">PO100/5</strain>
    </source>
</reference>
<dbReference type="Proteomes" id="UP000195652">
    <property type="component" value="Chromosome"/>
</dbReference>
<evidence type="ECO:0000313" key="1">
    <source>
        <dbReference type="EMBL" id="WCV10618.1"/>
    </source>
</evidence>